<dbReference type="Proteomes" id="UP000277577">
    <property type="component" value="Chromosome"/>
</dbReference>
<evidence type="ECO:0000313" key="6">
    <source>
        <dbReference type="Proteomes" id="UP000277577"/>
    </source>
</evidence>
<organism evidence="3 5">
    <name type="scientific">Legionella cherrii</name>
    <dbReference type="NCBI Taxonomy" id="28084"/>
    <lineage>
        <taxon>Bacteria</taxon>
        <taxon>Pseudomonadati</taxon>
        <taxon>Pseudomonadota</taxon>
        <taxon>Gammaproteobacteria</taxon>
        <taxon>Legionellales</taxon>
        <taxon>Legionellaceae</taxon>
        <taxon>Legionella</taxon>
    </lineage>
</organism>
<feature type="compositionally biased region" description="Polar residues" evidence="1">
    <location>
        <begin position="242"/>
        <end position="254"/>
    </location>
</feature>
<evidence type="ECO:0000256" key="2">
    <source>
        <dbReference type="SAM" id="Phobius"/>
    </source>
</evidence>
<feature type="transmembrane region" description="Helical" evidence="2">
    <location>
        <begin position="82"/>
        <end position="104"/>
    </location>
</feature>
<feature type="region of interest" description="Disordered" evidence="1">
    <location>
        <begin position="239"/>
        <end position="272"/>
    </location>
</feature>
<dbReference type="Proteomes" id="UP000054921">
    <property type="component" value="Unassembled WGS sequence"/>
</dbReference>
<dbReference type="RefSeq" id="WP_035901201.1">
    <property type="nucleotide sequence ID" value="NZ_CAAAIT010000002.1"/>
</dbReference>
<proteinExistence type="predicted"/>
<dbReference type="EMBL" id="LR134173">
    <property type="protein sequence ID" value="VEB36445.1"/>
    <property type="molecule type" value="Genomic_DNA"/>
</dbReference>
<dbReference type="EMBL" id="LNXW01000013">
    <property type="protein sequence ID" value="KTC79049.1"/>
    <property type="molecule type" value="Genomic_DNA"/>
</dbReference>
<name>A0A0W0S7E7_9GAMM</name>
<protein>
    <submittedName>
        <fullName evidence="3">Transmembrane protein</fullName>
    </submittedName>
</protein>
<dbReference type="PATRIC" id="fig|28084.5.peg.1155"/>
<evidence type="ECO:0000313" key="5">
    <source>
        <dbReference type="Proteomes" id="UP000054921"/>
    </source>
</evidence>
<reference evidence="4 6" key="2">
    <citation type="submission" date="2018-12" db="EMBL/GenBank/DDBJ databases">
        <authorList>
            <consortium name="Pathogen Informatics"/>
        </authorList>
    </citation>
    <scope>NUCLEOTIDE SEQUENCE [LARGE SCALE GENOMIC DNA]</scope>
    <source>
        <strain evidence="4 6">NCTC11976</strain>
    </source>
</reference>
<feature type="transmembrane region" description="Helical" evidence="2">
    <location>
        <begin position="111"/>
        <end position="133"/>
    </location>
</feature>
<evidence type="ECO:0000313" key="4">
    <source>
        <dbReference type="EMBL" id="VEB36445.1"/>
    </source>
</evidence>
<keyword evidence="2" id="KW-1133">Transmembrane helix</keyword>
<evidence type="ECO:0000256" key="1">
    <source>
        <dbReference type="SAM" id="MobiDB-lite"/>
    </source>
</evidence>
<feature type="transmembrane region" description="Helical" evidence="2">
    <location>
        <begin position="139"/>
        <end position="158"/>
    </location>
</feature>
<reference evidence="3 5" key="1">
    <citation type="submission" date="2015-11" db="EMBL/GenBank/DDBJ databases">
        <title>Genomic analysis of 38 Legionella species identifies large and diverse effector repertoires.</title>
        <authorList>
            <person name="Burstein D."/>
            <person name="Amaro F."/>
            <person name="Zusman T."/>
            <person name="Lifshitz Z."/>
            <person name="Cohen O."/>
            <person name="Gilbert J.A."/>
            <person name="Pupko T."/>
            <person name="Shuman H.A."/>
            <person name="Segal G."/>
        </authorList>
    </citation>
    <scope>NUCLEOTIDE SEQUENCE [LARGE SCALE GENOMIC DNA]</scope>
    <source>
        <strain evidence="3 5">ORW</strain>
    </source>
</reference>
<gene>
    <name evidence="3" type="ORF">Lche_1069</name>
    <name evidence="4" type="ORF">NCTC11976_01712</name>
</gene>
<keyword evidence="2 3" id="KW-0812">Transmembrane</keyword>
<dbReference type="STRING" id="28084.Lche_1069"/>
<keyword evidence="2" id="KW-0472">Membrane</keyword>
<sequence length="295" mass="31286">MHSKHHGHDQYTGYRGVGSQVTVDSHHHHQHNPSPSNPTVHVHTPVYPPISPVRVIPQTTVEIFPRRRGYSYPQSYSTGPGWGSGAFLILAFVVAPIFVLALILKLTLGAVGLAATSLTAAGVTGASAAGAMALSVGTLGTLGIGALAFYAILGFAYLSSSAKECYNSDKNVFEMIKSRVVNEDGLSFMGVIKSIGAVLWSPFLLIGGLAGQGSKFAAKLFPSKSSTATESEPWELKASPYSMLTSDEPANQSRPRSENQREPGNFGQVFSGASTFTDEESLFKSATSFPSSTYP</sequence>
<dbReference type="AlphaFoldDB" id="A0A0W0S7E7"/>
<accession>A0A0W0S7E7</accession>
<evidence type="ECO:0000313" key="3">
    <source>
        <dbReference type="EMBL" id="KTC79049.1"/>
    </source>
</evidence>
<keyword evidence="6" id="KW-1185">Reference proteome</keyword>